<protein>
    <submittedName>
        <fullName evidence="1">Uncharacterized protein</fullName>
    </submittedName>
</protein>
<evidence type="ECO:0000313" key="1">
    <source>
        <dbReference type="EMBL" id="PWN49869.1"/>
    </source>
</evidence>
<reference evidence="1 2" key="1">
    <citation type="journal article" date="2018" name="Mol. Biol. Evol.">
        <title>Broad Genomic Sampling Reveals a Smut Pathogenic Ancestry of the Fungal Clade Ustilaginomycotina.</title>
        <authorList>
            <person name="Kijpornyongpan T."/>
            <person name="Mondo S.J."/>
            <person name="Barry K."/>
            <person name="Sandor L."/>
            <person name="Lee J."/>
            <person name="Lipzen A."/>
            <person name="Pangilinan J."/>
            <person name="LaButti K."/>
            <person name="Hainaut M."/>
            <person name="Henrissat B."/>
            <person name="Grigoriev I.V."/>
            <person name="Spatafora J.W."/>
            <person name="Aime M.C."/>
        </authorList>
    </citation>
    <scope>NUCLEOTIDE SEQUENCE [LARGE SCALE GENOMIC DNA]</scope>
    <source>
        <strain evidence="1 2">SA 807</strain>
    </source>
</reference>
<gene>
    <name evidence="1" type="ORF">IE53DRAFT_387880</name>
</gene>
<name>A0ACD0NVW7_9BASI</name>
<dbReference type="EMBL" id="KZ819997">
    <property type="protein sequence ID" value="PWN49869.1"/>
    <property type="molecule type" value="Genomic_DNA"/>
</dbReference>
<dbReference type="Proteomes" id="UP000245626">
    <property type="component" value="Unassembled WGS sequence"/>
</dbReference>
<keyword evidence="2" id="KW-1185">Reference proteome</keyword>
<organism evidence="1 2">
    <name type="scientific">Violaceomyces palustris</name>
    <dbReference type="NCBI Taxonomy" id="1673888"/>
    <lineage>
        <taxon>Eukaryota</taxon>
        <taxon>Fungi</taxon>
        <taxon>Dikarya</taxon>
        <taxon>Basidiomycota</taxon>
        <taxon>Ustilaginomycotina</taxon>
        <taxon>Ustilaginomycetes</taxon>
        <taxon>Violaceomycetales</taxon>
        <taxon>Violaceomycetaceae</taxon>
        <taxon>Violaceomyces</taxon>
    </lineage>
</organism>
<evidence type="ECO:0000313" key="2">
    <source>
        <dbReference type="Proteomes" id="UP000245626"/>
    </source>
</evidence>
<accession>A0ACD0NVW7</accession>
<proteinExistence type="predicted"/>
<sequence length="599" mass="66991">MELKITTHANDLFLFPTYNHHQPNPSSDIPEHDSDPAVLLVFIQLSIPQNYTPPSKLSSLTVSLTGYESIGFPRGGFEQNQPYHSKRTIPSATDLKLEPGCVYQFECPFLVDHNTAPYQRSKYGRHHQKLTAKASFPGLFTKSLTAEKNVFFVESMAQSGSLSYYHVHRNAVECLGPIFFGVRSQHLTVGGYLRTTFSLASPSPTLKLHALRLSLLQQTTLKSRLRPGYAESPPLEKFTFFQVGEEELKRCILTEEELLLNNSVDSTRDSEPGEGNWVARLPNDSAARGSSLPGSNSAIKIAHALELAIDYIDPCSPAGDGVIQTYTTSWNLILPSCACRWHSMRLPSYTPQDSSPVPAMQRDEWGGKNEHESHSQCVCGERLEALLEMEEEARKAREPQASSEIWRQMLESRREARRERSRNASRSHSASPSVSRGVSRRNSFEGGDHAEAAGSDGDRLANDGSGIVQRRGRSRARERITSRLVEGETFQPEHDLTGRAGGDSPTDHTPPTPSEQDQRGGGTSPGTRSREDAWIDDRISADNLTDFDFDLEARDLLEGLDGDTRQREWDRILEERNRRLKERNEYVNLRSSSLGPTRS</sequence>